<evidence type="ECO:0000313" key="1">
    <source>
        <dbReference type="EMBL" id="GEP61047.1"/>
    </source>
</evidence>
<protein>
    <submittedName>
        <fullName evidence="1">Uncharacterized protein</fullName>
    </submittedName>
</protein>
<evidence type="ECO:0000313" key="2">
    <source>
        <dbReference type="Proteomes" id="UP000321058"/>
    </source>
</evidence>
<organism evidence="1 2">
    <name type="scientific">Reyranella soli</name>
    <dbReference type="NCBI Taxonomy" id="1230389"/>
    <lineage>
        <taxon>Bacteria</taxon>
        <taxon>Pseudomonadati</taxon>
        <taxon>Pseudomonadota</taxon>
        <taxon>Alphaproteobacteria</taxon>
        <taxon>Hyphomicrobiales</taxon>
        <taxon>Reyranellaceae</taxon>
        <taxon>Reyranella</taxon>
    </lineage>
</organism>
<sequence>MPTPNPPAVAAALAALPPSERPRAAARMLLELDDQLATEIPDPQQRLRSLLVFFASVSDDDTT</sequence>
<dbReference type="EMBL" id="BKAJ01000197">
    <property type="protein sequence ID" value="GEP61047.1"/>
    <property type="molecule type" value="Genomic_DNA"/>
</dbReference>
<dbReference type="Proteomes" id="UP000321058">
    <property type="component" value="Unassembled WGS sequence"/>
</dbReference>
<proteinExistence type="predicted"/>
<dbReference type="AlphaFoldDB" id="A0A512NQ46"/>
<comment type="caution">
    <text evidence="1">The sequence shown here is derived from an EMBL/GenBank/DDBJ whole genome shotgun (WGS) entry which is preliminary data.</text>
</comment>
<dbReference type="RefSeq" id="WP_147156376.1">
    <property type="nucleotide sequence ID" value="NZ_BKAJ01000197.1"/>
</dbReference>
<reference evidence="1 2" key="1">
    <citation type="submission" date="2019-07" db="EMBL/GenBank/DDBJ databases">
        <title>Whole genome shotgun sequence of Reyranella soli NBRC 108950.</title>
        <authorList>
            <person name="Hosoyama A."/>
            <person name="Uohara A."/>
            <person name="Ohji S."/>
            <person name="Ichikawa N."/>
        </authorList>
    </citation>
    <scope>NUCLEOTIDE SEQUENCE [LARGE SCALE GENOMIC DNA]</scope>
    <source>
        <strain evidence="1 2">NBRC 108950</strain>
    </source>
</reference>
<accession>A0A512NQ46</accession>
<gene>
    <name evidence="1" type="ORF">RSO01_82130</name>
</gene>
<name>A0A512NQ46_9HYPH</name>
<keyword evidence="2" id="KW-1185">Reference proteome</keyword>